<organism evidence="3 4">
    <name type="scientific">Saccharothrix australiensis</name>
    <dbReference type="NCBI Taxonomy" id="2072"/>
    <lineage>
        <taxon>Bacteria</taxon>
        <taxon>Bacillati</taxon>
        <taxon>Actinomycetota</taxon>
        <taxon>Actinomycetes</taxon>
        <taxon>Pseudonocardiales</taxon>
        <taxon>Pseudonocardiaceae</taxon>
        <taxon>Saccharothrix</taxon>
    </lineage>
</organism>
<dbReference type="Proteomes" id="UP000282084">
    <property type="component" value="Unassembled WGS sequence"/>
</dbReference>
<dbReference type="Pfam" id="PF13829">
    <property type="entry name" value="DUF4191"/>
    <property type="match status" value="1"/>
</dbReference>
<evidence type="ECO:0000313" key="4">
    <source>
        <dbReference type="Proteomes" id="UP000282084"/>
    </source>
</evidence>
<gene>
    <name evidence="3" type="ORF">C8E97_1296</name>
</gene>
<sequence>MAGKQDKAAAKEAAKARRAAAKARRGQIFEAFKVQRREDKALVPLMLACVLGAAAAAFLLGLIWDVQWLLLPLGIAVGALLAVIVFGRRVQRNVYAKADGQPGAAGWALDNLRGRWRVTQAVAGTTSGDMIHRVIGRPGVVLVAEGAPHRIKSLLAQEKKRVARVIGETPIYDVTVGKEEGQVPLRKLQGHLMKLPRNISAAQVDTLENRLTALASRGAAMPKGPLPQGAKMRNIQRAMRRR</sequence>
<keyword evidence="2" id="KW-0812">Transmembrane</keyword>
<keyword evidence="2" id="KW-1133">Transmembrane helix</keyword>
<comment type="caution">
    <text evidence="3">The sequence shown here is derived from an EMBL/GenBank/DDBJ whole genome shotgun (WGS) entry which is preliminary data.</text>
</comment>
<keyword evidence="4" id="KW-1185">Reference proteome</keyword>
<proteinExistence type="predicted"/>
<name>A0A495VWM6_9PSEU</name>
<dbReference type="EMBL" id="RBXO01000001">
    <property type="protein sequence ID" value="RKT52765.1"/>
    <property type="molecule type" value="Genomic_DNA"/>
</dbReference>
<dbReference type="OrthoDB" id="8479889at2"/>
<feature type="transmembrane region" description="Helical" evidence="2">
    <location>
        <begin position="69"/>
        <end position="87"/>
    </location>
</feature>
<dbReference type="AlphaFoldDB" id="A0A495VWM6"/>
<evidence type="ECO:0000256" key="1">
    <source>
        <dbReference type="SAM" id="MobiDB-lite"/>
    </source>
</evidence>
<accession>A0A495VWM6</accession>
<protein>
    <submittedName>
        <fullName evidence="3">Uncharacterized protein DUF4191</fullName>
    </submittedName>
</protein>
<dbReference type="InterPro" id="IPR025445">
    <property type="entry name" value="DUF4191"/>
</dbReference>
<reference evidence="3 4" key="1">
    <citation type="submission" date="2018-10" db="EMBL/GenBank/DDBJ databases">
        <title>Sequencing the genomes of 1000 actinobacteria strains.</title>
        <authorList>
            <person name="Klenk H.-P."/>
        </authorList>
    </citation>
    <scope>NUCLEOTIDE SEQUENCE [LARGE SCALE GENOMIC DNA]</scope>
    <source>
        <strain evidence="3 4">DSM 43800</strain>
    </source>
</reference>
<evidence type="ECO:0000313" key="3">
    <source>
        <dbReference type="EMBL" id="RKT52765.1"/>
    </source>
</evidence>
<keyword evidence="2" id="KW-0472">Membrane</keyword>
<feature type="region of interest" description="Disordered" evidence="1">
    <location>
        <begin position="219"/>
        <end position="242"/>
    </location>
</feature>
<evidence type="ECO:0000256" key="2">
    <source>
        <dbReference type="SAM" id="Phobius"/>
    </source>
</evidence>
<dbReference type="RefSeq" id="WP_121002557.1">
    <property type="nucleotide sequence ID" value="NZ_RBXO01000001.1"/>
</dbReference>
<feature type="transmembrane region" description="Helical" evidence="2">
    <location>
        <begin position="42"/>
        <end position="63"/>
    </location>
</feature>